<reference evidence="1" key="2">
    <citation type="submission" date="2023-05" db="EMBL/GenBank/DDBJ databases">
        <authorList>
            <consortium name="Lawrence Berkeley National Laboratory"/>
            <person name="Steindorff A."/>
            <person name="Hensen N."/>
            <person name="Bonometti L."/>
            <person name="Westerberg I."/>
            <person name="Brannstrom I.O."/>
            <person name="Guillou S."/>
            <person name="Cros-Aarteil S."/>
            <person name="Calhoun S."/>
            <person name="Haridas S."/>
            <person name="Kuo A."/>
            <person name="Mondo S."/>
            <person name="Pangilinan J."/>
            <person name="Riley R."/>
            <person name="Labutti K."/>
            <person name="Andreopoulos B."/>
            <person name="Lipzen A."/>
            <person name="Chen C."/>
            <person name="Yanf M."/>
            <person name="Daum C."/>
            <person name="Ng V."/>
            <person name="Clum A."/>
            <person name="Ohm R."/>
            <person name="Martin F."/>
            <person name="Silar P."/>
            <person name="Natvig D."/>
            <person name="Lalanne C."/>
            <person name="Gautier V."/>
            <person name="Ament-Velasquez S.L."/>
            <person name="Kruys A."/>
            <person name="Hutchinson M.I."/>
            <person name="Powell A.J."/>
            <person name="Barry K."/>
            <person name="Miller A.N."/>
            <person name="Grigoriev I.V."/>
            <person name="Debuchy R."/>
            <person name="Gladieux P."/>
            <person name="Thoren M.H."/>
            <person name="Johannesson H."/>
        </authorList>
    </citation>
    <scope>NUCLEOTIDE SEQUENCE</scope>
    <source>
        <strain evidence="1">CBS 123565</strain>
    </source>
</reference>
<protein>
    <submittedName>
        <fullName evidence="1">Uncharacterized protein</fullName>
    </submittedName>
</protein>
<comment type="caution">
    <text evidence="1">The sequence shown here is derived from an EMBL/GenBank/DDBJ whole genome shotgun (WGS) entry which is preliminary data.</text>
</comment>
<gene>
    <name evidence="1" type="ORF">BT67DRAFT_445337</name>
</gene>
<reference evidence="1" key="1">
    <citation type="journal article" date="2023" name="Mol. Phylogenet. Evol.">
        <title>Genome-scale phylogeny and comparative genomics of the fungal order Sordariales.</title>
        <authorList>
            <person name="Hensen N."/>
            <person name="Bonometti L."/>
            <person name="Westerberg I."/>
            <person name="Brannstrom I.O."/>
            <person name="Guillou S."/>
            <person name="Cros-Aarteil S."/>
            <person name="Calhoun S."/>
            <person name="Haridas S."/>
            <person name="Kuo A."/>
            <person name="Mondo S."/>
            <person name="Pangilinan J."/>
            <person name="Riley R."/>
            <person name="LaButti K."/>
            <person name="Andreopoulos B."/>
            <person name="Lipzen A."/>
            <person name="Chen C."/>
            <person name="Yan M."/>
            <person name="Daum C."/>
            <person name="Ng V."/>
            <person name="Clum A."/>
            <person name="Steindorff A."/>
            <person name="Ohm R.A."/>
            <person name="Martin F."/>
            <person name="Silar P."/>
            <person name="Natvig D.O."/>
            <person name="Lalanne C."/>
            <person name="Gautier V."/>
            <person name="Ament-Velasquez S.L."/>
            <person name="Kruys A."/>
            <person name="Hutchinson M.I."/>
            <person name="Powell A.J."/>
            <person name="Barry K."/>
            <person name="Miller A.N."/>
            <person name="Grigoriev I.V."/>
            <person name="Debuchy R."/>
            <person name="Gladieux P."/>
            <person name="Hiltunen Thoren M."/>
            <person name="Johannesson H."/>
        </authorList>
    </citation>
    <scope>NUCLEOTIDE SEQUENCE</scope>
    <source>
        <strain evidence="1">CBS 123565</strain>
    </source>
</reference>
<dbReference type="EMBL" id="MU853432">
    <property type="protein sequence ID" value="KAK4130717.1"/>
    <property type="molecule type" value="Genomic_DNA"/>
</dbReference>
<sequence>MAASPPFTPPAATHAQGTAPRAVRFRHPAYPSSAPDLLVLMAADGDGGLDFDVALTACCIVADADWDDGYLAQPLGRDNLIQRVDRPQDGSLRGLEYFFCLRERGPSCIPPLGFPPSLLLRRNL</sequence>
<name>A0AAN6ZA53_9PEZI</name>
<proteinExistence type="predicted"/>
<organism evidence="1 2">
    <name type="scientific">Trichocladium antarcticum</name>
    <dbReference type="NCBI Taxonomy" id="1450529"/>
    <lineage>
        <taxon>Eukaryota</taxon>
        <taxon>Fungi</taxon>
        <taxon>Dikarya</taxon>
        <taxon>Ascomycota</taxon>
        <taxon>Pezizomycotina</taxon>
        <taxon>Sordariomycetes</taxon>
        <taxon>Sordariomycetidae</taxon>
        <taxon>Sordariales</taxon>
        <taxon>Chaetomiaceae</taxon>
        <taxon>Trichocladium</taxon>
    </lineage>
</organism>
<dbReference type="AlphaFoldDB" id="A0AAN6ZA53"/>
<dbReference type="Proteomes" id="UP001304895">
    <property type="component" value="Unassembled WGS sequence"/>
</dbReference>
<evidence type="ECO:0000313" key="2">
    <source>
        <dbReference type="Proteomes" id="UP001304895"/>
    </source>
</evidence>
<evidence type="ECO:0000313" key="1">
    <source>
        <dbReference type="EMBL" id="KAK4130717.1"/>
    </source>
</evidence>
<accession>A0AAN6ZA53</accession>
<keyword evidence="2" id="KW-1185">Reference proteome</keyword>